<feature type="transmembrane region" description="Helical" evidence="1">
    <location>
        <begin position="12"/>
        <end position="34"/>
    </location>
</feature>
<evidence type="ECO:0000256" key="1">
    <source>
        <dbReference type="SAM" id="Phobius"/>
    </source>
</evidence>
<dbReference type="KEGG" id="vzi:G5S32_19285"/>
<dbReference type="RefSeq" id="WP_165313774.1">
    <property type="nucleotide sequence ID" value="NZ_CP049332.1"/>
</dbReference>
<feature type="transmembrane region" description="Helical" evidence="1">
    <location>
        <begin position="322"/>
        <end position="340"/>
    </location>
</feature>
<feature type="transmembrane region" description="Helical" evidence="1">
    <location>
        <begin position="246"/>
        <end position="270"/>
    </location>
</feature>
<feature type="transmembrane region" description="Helical" evidence="1">
    <location>
        <begin position="46"/>
        <end position="65"/>
    </location>
</feature>
<dbReference type="Proteomes" id="UP000503003">
    <property type="component" value="Chromosome 2"/>
</dbReference>
<dbReference type="AlphaFoldDB" id="A0A6G7CPU6"/>
<keyword evidence="1" id="KW-0472">Membrane</keyword>
<protein>
    <submittedName>
        <fullName evidence="2">Benzoate/H(+) symporter BenE family transporter</fullName>
    </submittedName>
</protein>
<keyword evidence="1" id="KW-1133">Transmembrane helix</keyword>
<dbReference type="InterPro" id="IPR004711">
    <property type="entry name" value="Benzoate_Transporter"/>
</dbReference>
<dbReference type="NCBIfam" id="TIGR00843">
    <property type="entry name" value="benE"/>
    <property type="match status" value="1"/>
</dbReference>
<feature type="transmembrane region" description="Helical" evidence="1">
    <location>
        <begin position="290"/>
        <end position="315"/>
    </location>
</feature>
<sequence length="387" mass="41310">MQKGLFNLGHISAGFTAVLVGYTSSVVIIIQAATAAGATSSQIESWLMALGVAMGVTSILFSWYFKKPVLTAWSTPGAAMLVAAVGQYEMPVVIGAFVISGLLIVLTGLISPLSKALAHIPAQLATAMLGAILLSFCVKTFSPVMTNPAIFFSMFAAFLIGKRFLPQYTMAILLAVGIVCSITGDAFDNQHISLTFAKPEWITPDIDISAMINLSLPLYIITMLSQNLPGIAMMRSHAYEVPVKPLLLGTGIVNILFAPFGGFSVNLAAISAAICMNKDVDEDPSQRYRAVIWAGVFYLIAGIWATTVVAIFLALPKEVTQILAGLALLGTLLMCFQTAFKDESLRESALYTFLITLSGVTFLGVSSVVWGLAAGLLHIRFLTKRPQ</sequence>
<name>A0A6G7CPU6_9VIBR</name>
<accession>A0A6G7CPU6</accession>
<dbReference type="Pfam" id="PF03594">
    <property type="entry name" value="BenE"/>
    <property type="match status" value="1"/>
</dbReference>
<keyword evidence="3" id="KW-1185">Reference proteome</keyword>
<reference evidence="2 3" key="1">
    <citation type="submission" date="2020-02" db="EMBL/GenBank/DDBJ databases">
        <title>A complete genome of a marine bacterium Vibrio sp. ZWAL4003 isolated from the mangrove sediment with the ability to degrade polysaccharides.</title>
        <authorList>
            <person name="Wu J."/>
            <person name="Qu W."/>
            <person name="Zeng R."/>
        </authorList>
    </citation>
    <scope>NUCLEOTIDE SEQUENCE [LARGE SCALE GENOMIC DNA]</scope>
    <source>
        <strain evidence="2 3">ZWAL4003</strain>
    </source>
</reference>
<dbReference type="GO" id="GO:0005886">
    <property type="term" value="C:plasma membrane"/>
    <property type="evidence" value="ECO:0007669"/>
    <property type="project" value="TreeGrafter"/>
</dbReference>
<proteinExistence type="predicted"/>
<dbReference type="PANTHER" id="PTHR30199:SF0">
    <property type="entry name" value="INNER MEMBRANE PROTEIN YDCO"/>
    <property type="match status" value="1"/>
</dbReference>
<feature type="transmembrane region" description="Helical" evidence="1">
    <location>
        <begin position="352"/>
        <end position="377"/>
    </location>
</feature>
<feature type="transmembrane region" description="Helical" evidence="1">
    <location>
        <begin position="168"/>
        <end position="186"/>
    </location>
</feature>
<feature type="transmembrane region" description="Helical" evidence="1">
    <location>
        <begin position="206"/>
        <end position="225"/>
    </location>
</feature>
<organism evidence="2 3">
    <name type="scientific">Vibrio ziniensis</name>
    <dbReference type="NCBI Taxonomy" id="2711221"/>
    <lineage>
        <taxon>Bacteria</taxon>
        <taxon>Pseudomonadati</taxon>
        <taxon>Pseudomonadota</taxon>
        <taxon>Gammaproteobacteria</taxon>
        <taxon>Vibrionales</taxon>
        <taxon>Vibrionaceae</taxon>
        <taxon>Vibrio</taxon>
    </lineage>
</organism>
<dbReference type="EMBL" id="CP049332">
    <property type="protein sequence ID" value="QIH44112.1"/>
    <property type="molecule type" value="Genomic_DNA"/>
</dbReference>
<evidence type="ECO:0000313" key="3">
    <source>
        <dbReference type="Proteomes" id="UP000503003"/>
    </source>
</evidence>
<dbReference type="GO" id="GO:0042925">
    <property type="term" value="F:benzoate transmembrane transporter activity"/>
    <property type="evidence" value="ECO:0007669"/>
    <property type="project" value="InterPro"/>
</dbReference>
<gene>
    <name evidence="2" type="primary">benE</name>
    <name evidence="2" type="ORF">G5S32_19285</name>
</gene>
<evidence type="ECO:0000313" key="2">
    <source>
        <dbReference type="EMBL" id="QIH44112.1"/>
    </source>
</evidence>
<feature type="transmembrane region" description="Helical" evidence="1">
    <location>
        <begin position="90"/>
        <end position="110"/>
    </location>
</feature>
<keyword evidence="1" id="KW-0812">Transmembrane</keyword>
<dbReference type="PANTHER" id="PTHR30199">
    <property type="entry name" value="MFS FAMILY TRANSPORTER, PREDICTED SUBSTRATE BENZOATE"/>
    <property type="match status" value="1"/>
</dbReference>